<sequence length="101" mass="11534">MATGPSELEKLNCSSDRERNAEDKTALECIPDLILHARSMGLDDKAAEELVARTLTWAIDHVEQFNPRFGLVNWLIFIADMLECEVFNRKREDATPESRLD</sequence>
<dbReference type="GO" id="GO:0006352">
    <property type="term" value="P:DNA-templated transcription initiation"/>
    <property type="evidence" value="ECO:0007669"/>
    <property type="project" value="InterPro"/>
</dbReference>
<reference evidence="1 2" key="1">
    <citation type="submission" date="2019-11" db="EMBL/GenBank/DDBJ databases">
        <authorList>
            <person name="Dong K."/>
        </authorList>
    </citation>
    <scope>NUCLEOTIDE SEQUENCE [LARGE SCALE GENOMIC DNA]</scope>
    <source>
        <strain evidence="1 2">NBRC 112902</strain>
    </source>
</reference>
<dbReference type="InterPro" id="IPR013325">
    <property type="entry name" value="RNA_pol_sigma_r2"/>
</dbReference>
<organism evidence="1 2">
    <name type="scientific">Paracoccus litorisediminis</name>
    <dbReference type="NCBI Taxonomy" id="2006130"/>
    <lineage>
        <taxon>Bacteria</taxon>
        <taxon>Pseudomonadati</taxon>
        <taxon>Pseudomonadota</taxon>
        <taxon>Alphaproteobacteria</taxon>
        <taxon>Rhodobacterales</taxon>
        <taxon>Paracoccaceae</taxon>
        <taxon>Paracoccus</taxon>
    </lineage>
</organism>
<accession>A0A844HYR8</accession>
<dbReference type="OrthoDB" id="582170at2"/>
<dbReference type="SUPFAM" id="SSF88946">
    <property type="entry name" value="Sigma2 domain of RNA polymerase sigma factors"/>
    <property type="match status" value="1"/>
</dbReference>
<gene>
    <name evidence="1" type="ORF">GL300_25750</name>
</gene>
<proteinExistence type="predicted"/>
<keyword evidence="2" id="KW-1185">Reference proteome</keyword>
<comment type="caution">
    <text evidence="1">The sequence shown here is derived from an EMBL/GenBank/DDBJ whole genome shotgun (WGS) entry which is preliminary data.</text>
</comment>
<protein>
    <recommendedName>
        <fullName evidence="3">RNA polymerase sigma-70 region 2 domain-containing protein</fullName>
    </recommendedName>
</protein>
<dbReference type="Proteomes" id="UP000449846">
    <property type="component" value="Unassembled WGS sequence"/>
</dbReference>
<name>A0A844HYR8_9RHOB</name>
<evidence type="ECO:0000313" key="2">
    <source>
        <dbReference type="Proteomes" id="UP000449846"/>
    </source>
</evidence>
<dbReference type="AlphaFoldDB" id="A0A844HYR8"/>
<dbReference type="GO" id="GO:0003700">
    <property type="term" value="F:DNA-binding transcription factor activity"/>
    <property type="evidence" value="ECO:0007669"/>
    <property type="project" value="InterPro"/>
</dbReference>
<evidence type="ECO:0008006" key="3">
    <source>
        <dbReference type="Google" id="ProtNLM"/>
    </source>
</evidence>
<evidence type="ECO:0000313" key="1">
    <source>
        <dbReference type="EMBL" id="MTH62582.1"/>
    </source>
</evidence>
<dbReference type="RefSeq" id="WP_155042526.1">
    <property type="nucleotide sequence ID" value="NZ_WMIG01000045.1"/>
</dbReference>
<dbReference type="EMBL" id="WMIG01000045">
    <property type="protein sequence ID" value="MTH62582.1"/>
    <property type="molecule type" value="Genomic_DNA"/>
</dbReference>